<evidence type="ECO:0000256" key="1">
    <source>
        <dbReference type="ARBA" id="ARBA00006534"/>
    </source>
</evidence>
<accession>A0ABY7FHG2</accession>
<feature type="signal peptide" evidence="5">
    <location>
        <begin position="1"/>
        <end position="20"/>
    </location>
</feature>
<gene>
    <name evidence="6" type="ORF">MAR_014778</name>
</gene>
<evidence type="ECO:0000256" key="5">
    <source>
        <dbReference type="SAM" id="SignalP"/>
    </source>
</evidence>
<keyword evidence="3" id="KW-0378">Hydrolase</keyword>
<evidence type="ECO:0000313" key="6">
    <source>
        <dbReference type="EMBL" id="WAR20804.1"/>
    </source>
</evidence>
<evidence type="ECO:0000313" key="7">
    <source>
        <dbReference type="Proteomes" id="UP001164746"/>
    </source>
</evidence>
<evidence type="ECO:0000256" key="4">
    <source>
        <dbReference type="ARBA" id="ARBA00022825"/>
    </source>
</evidence>
<organism evidence="6 7">
    <name type="scientific">Mya arenaria</name>
    <name type="common">Soft-shell clam</name>
    <dbReference type="NCBI Taxonomy" id="6604"/>
    <lineage>
        <taxon>Eukaryota</taxon>
        <taxon>Metazoa</taxon>
        <taxon>Spiralia</taxon>
        <taxon>Lophotrochozoa</taxon>
        <taxon>Mollusca</taxon>
        <taxon>Bivalvia</taxon>
        <taxon>Autobranchia</taxon>
        <taxon>Heteroconchia</taxon>
        <taxon>Euheterodonta</taxon>
        <taxon>Imparidentia</taxon>
        <taxon>Neoheterodontei</taxon>
        <taxon>Myida</taxon>
        <taxon>Myoidea</taxon>
        <taxon>Myidae</taxon>
        <taxon>Mya</taxon>
    </lineage>
</organism>
<dbReference type="CDD" id="cd03145">
    <property type="entry name" value="GAT1_cyanophycinase"/>
    <property type="match status" value="1"/>
</dbReference>
<dbReference type="Pfam" id="PF03575">
    <property type="entry name" value="Peptidase_S51"/>
    <property type="match status" value="1"/>
</dbReference>
<protein>
    <submittedName>
        <fullName evidence="6">CPHE-like protein</fullName>
    </submittedName>
</protein>
<keyword evidence="5" id="KW-0732">Signal</keyword>
<evidence type="ECO:0000256" key="3">
    <source>
        <dbReference type="ARBA" id="ARBA00022801"/>
    </source>
</evidence>
<keyword evidence="2" id="KW-0645">Protease</keyword>
<dbReference type="EMBL" id="CP111023">
    <property type="protein sequence ID" value="WAR20804.1"/>
    <property type="molecule type" value="Genomic_DNA"/>
</dbReference>
<dbReference type="PANTHER" id="PTHR36175:SF1">
    <property type="entry name" value="CYANOPHYCINASE"/>
    <property type="match status" value="1"/>
</dbReference>
<dbReference type="Gene3D" id="3.40.50.880">
    <property type="match status" value="1"/>
</dbReference>
<sequence>MVMYFLCIAVVLNAVNHVHGFVLTDDVILRQHVAKLPQYAQYGRSMVLVGGHLWDNNTEIYDTIIRMAGGKGVARVGIINAASADPLDGYQYYRNLFLKHGALETARIPIDLNHTADNAPQATIDLIYAQTGFFFGGGDQERVVKSLLGQYGEYTPALLALHQMNDAGAVIAGTSAGCSCQTANYMVEGGVSWDALTYGAFPDVEPTIAHAYPLVYLSSGGIGFMKGYVLDSHFSQRGREGRMIRLLSDTMAHGKGTARGIGVDENTALVVKHADTNMVSGTVIGASGVTVFDLSNSRVHISRYFNISDVYLTYLTHGDAIRLSDHQVTFSSSKTPMKNHENYDDVLTTDDVFYGTKSDSERKSEFVRIATSVFDARNGITTHGTTQEGSPRFRIDMSAEGHDAIGYVERRHSFHSDITSYKNLRVAIYAD</sequence>
<name>A0ABY7FHG2_MYAAR</name>
<proteinExistence type="inferred from homology"/>
<feature type="chain" id="PRO_5047312822" evidence="5">
    <location>
        <begin position="21"/>
        <end position="431"/>
    </location>
</feature>
<dbReference type="InterPro" id="IPR005320">
    <property type="entry name" value="Peptidase_S51"/>
</dbReference>
<evidence type="ECO:0000256" key="2">
    <source>
        <dbReference type="ARBA" id="ARBA00022670"/>
    </source>
</evidence>
<comment type="similarity">
    <text evidence="1">Belongs to the peptidase S51 family.</text>
</comment>
<dbReference type="SUPFAM" id="SSF52317">
    <property type="entry name" value="Class I glutamine amidotransferase-like"/>
    <property type="match status" value="1"/>
</dbReference>
<keyword evidence="4" id="KW-0720">Serine protease</keyword>
<dbReference type="PANTHER" id="PTHR36175">
    <property type="entry name" value="CYANOPHYCINASE"/>
    <property type="match status" value="1"/>
</dbReference>
<reference evidence="6" key="1">
    <citation type="submission" date="2022-11" db="EMBL/GenBank/DDBJ databases">
        <title>Centuries of genome instability and evolution in soft-shell clam transmissible cancer (bioRxiv).</title>
        <authorList>
            <person name="Hart S.F.M."/>
            <person name="Yonemitsu M.A."/>
            <person name="Giersch R.M."/>
            <person name="Beal B.F."/>
            <person name="Arriagada G."/>
            <person name="Davis B.W."/>
            <person name="Ostrander E.A."/>
            <person name="Goff S.P."/>
            <person name="Metzger M.J."/>
        </authorList>
    </citation>
    <scope>NUCLEOTIDE SEQUENCE</scope>
    <source>
        <strain evidence="6">MELC-2E11</strain>
        <tissue evidence="6">Siphon/mantle</tissue>
    </source>
</reference>
<dbReference type="Proteomes" id="UP001164746">
    <property type="component" value="Chromosome 12"/>
</dbReference>
<keyword evidence="7" id="KW-1185">Reference proteome</keyword>
<dbReference type="InterPro" id="IPR029062">
    <property type="entry name" value="Class_I_gatase-like"/>
</dbReference>